<gene>
    <name evidence="2" type="ORF">PBT88_19460</name>
</gene>
<dbReference type="RefSeq" id="WP_270076942.1">
    <property type="nucleotide sequence ID" value="NZ_CP115174.1"/>
</dbReference>
<accession>A0ABY7NLC1</accession>
<dbReference type="EMBL" id="CP115174">
    <property type="protein sequence ID" value="WBO22294.1"/>
    <property type="molecule type" value="Genomic_DNA"/>
</dbReference>
<dbReference type="Proteomes" id="UP001210865">
    <property type="component" value="Chromosome"/>
</dbReference>
<protein>
    <submittedName>
        <fullName evidence="2">Uncharacterized protein</fullName>
    </submittedName>
</protein>
<organism evidence="2 3">
    <name type="scientific">Sphingomonas abietis</name>
    <dbReference type="NCBI Taxonomy" id="3012344"/>
    <lineage>
        <taxon>Bacteria</taxon>
        <taxon>Pseudomonadati</taxon>
        <taxon>Pseudomonadota</taxon>
        <taxon>Alphaproteobacteria</taxon>
        <taxon>Sphingomonadales</taxon>
        <taxon>Sphingomonadaceae</taxon>
        <taxon>Sphingomonas</taxon>
    </lineage>
</organism>
<sequence>MSAAEPIVAGSLDQTVDHDDFVEADRASVGLSFGQCDQRIPIAVHVSLAGGAIHPFPGEPFQHFVMEEDHSIEFVPVGEQTNMVVNGFNILHGRRNARPVASYPEGDGGTQKLRDGPLVAESEVAA</sequence>
<proteinExistence type="predicted"/>
<evidence type="ECO:0000256" key="1">
    <source>
        <dbReference type="SAM" id="MobiDB-lite"/>
    </source>
</evidence>
<keyword evidence="3" id="KW-1185">Reference proteome</keyword>
<evidence type="ECO:0000313" key="2">
    <source>
        <dbReference type="EMBL" id="WBO22294.1"/>
    </source>
</evidence>
<reference evidence="2 3" key="1">
    <citation type="submission" date="2022-12" db="EMBL/GenBank/DDBJ databases">
        <title>Sphingomonas abieness sp. nov., an endophytic bacterium isolated from Abies koreana.</title>
        <authorList>
            <person name="Jiang L."/>
            <person name="Lee J."/>
        </authorList>
    </citation>
    <scope>NUCLEOTIDE SEQUENCE [LARGE SCALE GENOMIC DNA]</scope>
    <source>
        <strain evidence="3">PAMB 00755</strain>
    </source>
</reference>
<evidence type="ECO:0000313" key="3">
    <source>
        <dbReference type="Proteomes" id="UP001210865"/>
    </source>
</evidence>
<feature type="region of interest" description="Disordered" evidence="1">
    <location>
        <begin position="99"/>
        <end position="126"/>
    </location>
</feature>
<name>A0ABY7NLC1_9SPHN</name>